<protein>
    <submittedName>
        <fullName evidence="1">Uncharacterized protein</fullName>
    </submittedName>
</protein>
<proteinExistence type="predicted"/>
<dbReference type="AlphaFoldDB" id="A0A4C1TBI4"/>
<gene>
    <name evidence="1" type="ORF">EVAR_74474_1</name>
</gene>
<comment type="caution">
    <text evidence="1">The sequence shown here is derived from an EMBL/GenBank/DDBJ whole genome shotgun (WGS) entry which is preliminary data.</text>
</comment>
<sequence length="112" mass="12776">MGSWGCTLSAYNTHATLSYLGNFRRKTSLVESRNRRVKKDENINKRRIQNAFPSRRKYVVEEYVKAKGLPIGCNGCPGDDIEAVLFSPGNGKHIGQCLRSSETHDKTRMMYY</sequence>
<organism evidence="1 2">
    <name type="scientific">Eumeta variegata</name>
    <name type="common">Bagworm moth</name>
    <name type="synonym">Eumeta japonica</name>
    <dbReference type="NCBI Taxonomy" id="151549"/>
    <lineage>
        <taxon>Eukaryota</taxon>
        <taxon>Metazoa</taxon>
        <taxon>Ecdysozoa</taxon>
        <taxon>Arthropoda</taxon>
        <taxon>Hexapoda</taxon>
        <taxon>Insecta</taxon>
        <taxon>Pterygota</taxon>
        <taxon>Neoptera</taxon>
        <taxon>Endopterygota</taxon>
        <taxon>Lepidoptera</taxon>
        <taxon>Glossata</taxon>
        <taxon>Ditrysia</taxon>
        <taxon>Tineoidea</taxon>
        <taxon>Psychidae</taxon>
        <taxon>Oiketicinae</taxon>
        <taxon>Eumeta</taxon>
    </lineage>
</organism>
<accession>A0A4C1TBI4</accession>
<dbReference type="EMBL" id="BGZK01000048">
    <property type="protein sequence ID" value="GBP11822.1"/>
    <property type="molecule type" value="Genomic_DNA"/>
</dbReference>
<dbReference type="Proteomes" id="UP000299102">
    <property type="component" value="Unassembled WGS sequence"/>
</dbReference>
<keyword evidence="2" id="KW-1185">Reference proteome</keyword>
<evidence type="ECO:0000313" key="1">
    <source>
        <dbReference type="EMBL" id="GBP11822.1"/>
    </source>
</evidence>
<evidence type="ECO:0000313" key="2">
    <source>
        <dbReference type="Proteomes" id="UP000299102"/>
    </source>
</evidence>
<name>A0A4C1TBI4_EUMVA</name>
<reference evidence="1 2" key="1">
    <citation type="journal article" date="2019" name="Commun. Biol.">
        <title>The bagworm genome reveals a unique fibroin gene that provides high tensile strength.</title>
        <authorList>
            <person name="Kono N."/>
            <person name="Nakamura H."/>
            <person name="Ohtoshi R."/>
            <person name="Tomita M."/>
            <person name="Numata K."/>
            <person name="Arakawa K."/>
        </authorList>
    </citation>
    <scope>NUCLEOTIDE SEQUENCE [LARGE SCALE GENOMIC DNA]</scope>
</reference>